<evidence type="ECO:0000313" key="1">
    <source>
        <dbReference type="EMBL" id="CAH1735719.1"/>
    </source>
</evidence>
<gene>
    <name evidence="1" type="ORF">CHIRRI_LOCUS14976</name>
</gene>
<reference evidence="1" key="2">
    <citation type="submission" date="2022-10" db="EMBL/GenBank/DDBJ databases">
        <authorList>
            <consortium name="ENA_rothamsted_submissions"/>
            <consortium name="culmorum"/>
            <person name="King R."/>
        </authorList>
    </citation>
    <scope>NUCLEOTIDE SEQUENCE</scope>
</reference>
<proteinExistence type="predicted"/>
<dbReference type="Proteomes" id="UP001153620">
    <property type="component" value="Chromosome 4"/>
</dbReference>
<dbReference type="AlphaFoldDB" id="A0A9P0JB99"/>
<protein>
    <submittedName>
        <fullName evidence="1">Uncharacterized protein</fullName>
    </submittedName>
</protein>
<evidence type="ECO:0000313" key="2">
    <source>
        <dbReference type="Proteomes" id="UP001153620"/>
    </source>
</evidence>
<reference evidence="1" key="1">
    <citation type="submission" date="2022-01" db="EMBL/GenBank/DDBJ databases">
        <authorList>
            <person name="King R."/>
        </authorList>
    </citation>
    <scope>NUCLEOTIDE SEQUENCE</scope>
</reference>
<keyword evidence="2" id="KW-1185">Reference proteome</keyword>
<accession>A0A9P0JB99</accession>
<name>A0A9P0JB99_9DIPT</name>
<organism evidence="1 2">
    <name type="scientific">Chironomus riparius</name>
    <dbReference type="NCBI Taxonomy" id="315576"/>
    <lineage>
        <taxon>Eukaryota</taxon>
        <taxon>Metazoa</taxon>
        <taxon>Ecdysozoa</taxon>
        <taxon>Arthropoda</taxon>
        <taxon>Hexapoda</taxon>
        <taxon>Insecta</taxon>
        <taxon>Pterygota</taxon>
        <taxon>Neoptera</taxon>
        <taxon>Endopterygota</taxon>
        <taxon>Diptera</taxon>
        <taxon>Nematocera</taxon>
        <taxon>Chironomoidea</taxon>
        <taxon>Chironomidae</taxon>
        <taxon>Chironominae</taxon>
        <taxon>Chironomus</taxon>
    </lineage>
</organism>
<sequence length="253" mass="28503">MAEIATNSTNQMDTFRKECMDLFSQNETRTMDFINERLNSVLIDESVGNKGDGENLDKLTDAIMKEVDDLTNIPKNLLPGISPVSGTCTKLPSTSTSSLYNLRPSILSSSQQNSNVPLPVNFDPCCLELIECRSSNKAFKASELMGSFNGYFIEKAVSNLAEAIKDYARIMTNVRRCQFSLKCAAQDFISTYDANKEVVETYFPPEYSAKIKKAINGTIRRYAKSDDPPKVIPHSAFRKNYKKKNNYFKNNYN</sequence>
<dbReference type="EMBL" id="OU895880">
    <property type="protein sequence ID" value="CAH1735719.1"/>
    <property type="molecule type" value="Genomic_DNA"/>
</dbReference>